<evidence type="ECO:0000313" key="4">
    <source>
        <dbReference type="EMBL" id="JAC54008.1"/>
    </source>
</evidence>
<dbReference type="InterPro" id="IPR043202">
    <property type="entry name" value="Band-7_stomatin-like"/>
</dbReference>
<feature type="domain" description="Band 7" evidence="3">
    <location>
        <begin position="50"/>
        <end position="209"/>
    </location>
</feature>
<dbReference type="InterPro" id="IPR001107">
    <property type="entry name" value="Band_7"/>
</dbReference>
<evidence type="ECO:0000259" key="3">
    <source>
        <dbReference type="SMART" id="SM00244"/>
    </source>
</evidence>
<dbReference type="FunFam" id="3.30.479.30:FF:000004">
    <property type="entry name" value="Putative membrane protease family, stomatin"/>
    <property type="match status" value="1"/>
</dbReference>
<keyword evidence="2" id="KW-1133">Transmembrane helix</keyword>
<dbReference type="SMART" id="SM00244">
    <property type="entry name" value="PHB"/>
    <property type="match status" value="1"/>
</dbReference>
<keyword evidence="2" id="KW-0472">Membrane</keyword>
<reference evidence="4" key="1">
    <citation type="journal article" date="2014" name="BMC Genomics">
        <title>Characterizing the developmental transcriptome of the oriental fruit fly, Bactrocera dorsalis (Diptera: Tephritidae) through comparative genomic analysis with Drosophila melanogaster utilizing modENCODE datasets.</title>
        <authorList>
            <person name="Geib S.M."/>
            <person name="Calla B."/>
            <person name="Hall B."/>
            <person name="Hou S."/>
            <person name="Manoukis N.C."/>
        </authorList>
    </citation>
    <scope>NUCLEOTIDE SEQUENCE</scope>
    <source>
        <strain evidence="4">Punador</strain>
    </source>
</reference>
<feature type="transmembrane region" description="Helical" evidence="2">
    <location>
        <begin position="37"/>
        <end position="58"/>
    </location>
</feature>
<dbReference type="Gene3D" id="3.30.479.30">
    <property type="entry name" value="Band 7 domain"/>
    <property type="match status" value="1"/>
</dbReference>
<gene>
    <name evidence="4" type="primary">BND7A</name>
</gene>
<dbReference type="InterPro" id="IPR036013">
    <property type="entry name" value="Band_7/SPFH_dom_sf"/>
</dbReference>
<dbReference type="OrthoDB" id="2105077at2759"/>
<organism evidence="4">
    <name type="scientific">Bactrocera dorsalis</name>
    <name type="common">Oriental fruit fly</name>
    <name type="synonym">Dacus dorsalis</name>
    <dbReference type="NCBI Taxonomy" id="27457"/>
    <lineage>
        <taxon>Eukaryota</taxon>
        <taxon>Metazoa</taxon>
        <taxon>Ecdysozoa</taxon>
        <taxon>Arthropoda</taxon>
        <taxon>Hexapoda</taxon>
        <taxon>Insecta</taxon>
        <taxon>Pterygota</taxon>
        <taxon>Neoptera</taxon>
        <taxon>Endopterygota</taxon>
        <taxon>Diptera</taxon>
        <taxon>Brachycera</taxon>
        <taxon>Muscomorpha</taxon>
        <taxon>Tephritoidea</taxon>
        <taxon>Tephritidae</taxon>
        <taxon>Bactrocera</taxon>
        <taxon>Bactrocera</taxon>
    </lineage>
</organism>
<name>A0A034WJP7_BACDO</name>
<dbReference type="RefSeq" id="XP_011208503.2">
    <property type="nucleotide sequence ID" value="XM_011210201.4"/>
</dbReference>
<dbReference type="InterPro" id="IPR001972">
    <property type="entry name" value="Stomatin_HflK_fam"/>
</dbReference>
<dbReference type="KEGG" id="bdr:105229766"/>
<evidence type="ECO:0000256" key="2">
    <source>
        <dbReference type="SAM" id="Phobius"/>
    </source>
</evidence>
<dbReference type="PRINTS" id="PR00721">
    <property type="entry name" value="STOMATIN"/>
</dbReference>
<dbReference type="PANTHER" id="PTHR10264:SF19">
    <property type="entry name" value="AT06885P-RELATED"/>
    <property type="match status" value="1"/>
</dbReference>
<comment type="similarity">
    <text evidence="1">Belongs to the band 7/mec-2 family.</text>
</comment>
<keyword evidence="2" id="KW-0812">Transmembrane</keyword>
<sequence length="276" mass="30284">MSGANGSNRVDVIGRPVVTTENQANSAIEKVASVTSFMLFLVFFPISIFVCLVVMLEFQRAVVFRLGRLRKGGPRGPGIFFILPCIDSIVSVDLRTVSIDVAPQEVLTRDSVTVTLDAVIYYRIDDPLRAVIQVANVMSSTMLLAQTTLRNVAGTKMLMELLADKESISKSIEDILDVATDPWGVKVELVEIKDVRLPFSLQRAMAAEAEATREAKAKIVAAEGEYKASTALKQASDIIGMNPIALQLRYLQTMNTISAERNSTIIFPFPIELMDI</sequence>
<dbReference type="Pfam" id="PF01145">
    <property type="entry name" value="Band_7"/>
    <property type="match status" value="1"/>
</dbReference>
<accession>A0A034WJP7</accession>
<dbReference type="GO" id="GO:0009898">
    <property type="term" value="C:cytoplasmic side of plasma membrane"/>
    <property type="evidence" value="ECO:0007669"/>
    <property type="project" value="UniProtKB-ARBA"/>
</dbReference>
<dbReference type="EMBL" id="GAKP01004943">
    <property type="protein sequence ID" value="JAC54009.1"/>
    <property type="molecule type" value="Transcribed_RNA"/>
</dbReference>
<dbReference type="SUPFAM" id="SSF117892">
    <property type="entry name" value="Band 7/SPFH domain"/>
    <property type="match status" value="1"/>
</dbReference>
<evidence type="ECO:0000256" key="1">
    <source>
        <dbReference type="ARBA" id="ARBA00008164"/>
    </source>
</evidence>
<dbReference type="PANTHER" id="PTHR10264">
    <property type="entry name" value="BAND 7 PROTEIN-RELATED"/>
    <property type="match status" value="1"/>
</dbReference>
<dbReference type="Gene3D" id="6.10.250.2090">
    <property type="match status" value="1"/>
</dbReference>
<proteinExistence type="inferred from homology"/>
<dbReference type="EMBL" id="GAKP01004944">
    <property type="protein sequence ID" value="JAC54008.1"/>
    <property type="molecule type" value="Transcribed_RNA"/>
</dbReference>
<dbReference type="GeneID" id="105229766"/>
<protein>
    <submittedName>
        <fullName evidence="4">Band 7 protein AAEL010189</fullName>
    </submittedName>
</protein>
<dbReference type="AlphaFoldDB" id="A0A034WJP7"/>